<keyword evidence="8" id="KW-0805">Transcription regulation</keyword>
<dbReference type="InterPro" id="IPR027417">
    <property type="entry name" value="P-loop_NTPase"/>
</dbReference>
<dbReference type="PROSITE" id="PS50104">
    <property type="entry name" value="TIR"/>
    <property type="match status" value="1"/>
</dbReference>
<proteinExistence type="inferred from homology"/>
<dbReference type="Proteomes" id="UP000836841">
    <property type="component" value="Chromosome 2"/>
</dbReference>
<dbReference type="Pfam" id="PF01582">
    <property type="entry name" value="TIR"/>
    <property type="match status" value="1"/>
</dbReference>
<feature type="domain" description="TF-B3" evidence="17">
    <location>
        <begin position="1033"/>
        <end position="1135"/>
    </location>
</feature>
<dbReference type="InterPro" id="IPR042197">
    <property type="entry name" value="Apaf_helical"/>
</dbReference>
<evidence type="ECO:0000256" key="13">
    <source>
        <dbReference type="ARBA" id="ARBA00023294"/>
    </source>
</evidence>
<evidence type="ECO:0000256" key="11">
    <source>
        <dbReference type="ARBA" id="ARBA00023163"/>
    </source>
</evidence>
<dbReference type="InterPro" id="IPR044974">
    <property type="entry name" value="Disease_R_plants"/>
</dbReference>
<dbReference type="InterPro" id="IPR003593">
    <property type="entry name" value="AAA+_ATPase"/>
</dbReference>
<keyword evidence="12" id="KW-0539">Nucleus</keyword>
<keyword evidence="6" id="KW-0378">Hydrolase</keyword>
<evidence type="ECO:0000256" key="15">
    <source>
        <dbReference type="SAM" id="MobiDB-lite"/>
    </source>
</evidence>
<evidence type="ECO:0000256" key="10">
    <source>
        <dbReference type="ARBA" id="ARBA00023125"/>
    </source>
</evidence>
<evidence type="ECO:0000256" key="14">
    <source>
        <dbReference type="ARBA" id="ARBA00047304"/>
    </source>
</evidence>
<dbReference type="SUPFAM" id="SSF52540">
    <property type="entry name" value="P-loop containing nucleoside triphosphate hydrolases"/>
    <property type="match status" value="1"/>
</dbReference>
<dbReference type="SUPFAM" id="SSF101936">
    <property type="entry name" value="DNA-binding pseudobarrel domain"/>
    <property type="match status" value="1"/>
</dbReference>
<dbReference type="SMART" id="SM00255">
    <property type="entry name" value="TIR"/>
    <property type="match status" value="1"/>
</dbReference>
<dbReference type="CDD" id="cd10017">
    <property type="entry name" value="B3_DNA"/>
    <property type="match status" value="1"/>
</dbReference>
<dbReference type="SUPFAM" id="SSF46785">
    <property type="entry name" value="Winged helix' DNA-binding domain"/>
    <property type="match status" value="1"/>
</dbReference>
<dbReference type="GO" id="GO:0005634">
    <property type="term" value="C:nucleus"/>
    <property type="evidence" value="ECO:0007669"/>
    <property type="project" value="UniProtKB-SubCell"/>
</dbReference>
<dbReference type="InterPro" id="IPR036390">
    <property type="entry name" value="WH_DNA-bd_sf"/>
</dbReference>
<evidence type="ECO:0000256" key="9">
    <source>
        <dbReference type="ARBA" id="ARBA00023027"/>
    </source>
</evidence>
<dbReference type="EC" id="3.2.2.6" evidence="3"/>
<evidence type="ECO:0000256" key="1">
    <source>
        <dbReference type="ARBA" id="ARBA00004123"/>
    </source>
</evidence>
<comment type="similarity">
    <text evidence="2">Belongs to the ARF family.</text>
</comment>
<dbReference type="PANTHER" id="PTHR11017">
    <property type="entry name" value="LEUCINE-RICH REPEAT-CONTAINING PROTEIN"/>
    <property type="match status" value="1"/>
</dbReference>
<dbReference type="PROSITE" id="PS50863">
    <property type="entry name" value="B3"/>
    <property type="match status" value="1"/>
</dbReference>
<dbReference type="Pfam" id="PF07725">
    <property type="entry name" value="LRR_3"/>
    <property type="match status" value="1"/>
</dbReference>
<dbReference type="InterPro" id="IPR012337">
    <property type="entry name" value="RNaseH-like_sf"/>
</dbReference>
<dbReference type="GO" id="GO:0061809">
    <property type="term" value="F:NAD+ nucleosidase activity, cyclic ADP-ribose generating"/>
    <property type="evidence" value="ECO:0007669"/>
    <property type="project" value="UniProtKB-EC"/>
</dbReference>
<evidence type="ECO:0000256" key="8">
    <source>
        <dbReference type="ARBA" id="ARBA00023015"/>
    </source>
</evidence>
<dbReference type="Gene3D" id="2.40.330.10">
    <property type="entry name" value="DNA-binding pseudobarrel domain"/>
    <property type="match status" value="1"/>
</dbReference>
<keyword evidence="7" id="KW-0611">Plant defense</keyword>
<dbReference type="FunFam" id="3.40.50.10140:FF:000007">
    <property type="entry name" value="Disease resistance protein (TIR-NBS-LRR class)"/>
    <property type="match status" value="1"/>
</dbReference>
<evidence type="ECO:0000313" key="18">
    <source>
        <dbReference type="EMBL" id="CAH2046205.1"/>
    </source>
</evidence>
<accession>A0AAU9RNU9</accession>
<comment type="catalytic activity">
    <reaction evidence="14">
        <text>NAD(+) + H2O = ADP-D-ribose + nicotinamide + H(+)</text>
        <dbReference type="Rhea" id="RHEA:16301"/>
        <dbReference type="ChEBI" id="CHEBI:15377"/>
        <dbReference type="ChEBI" id="CHEBI:15378"/>
        <dbReference type="ChEBI" id="CHEBI:17154"/>
        <dbReference type="ChEBI" id="CHEBI:57540"/>
        <dbReference type="ChEBI" id="CHEBI:57967"/>
        <dbReference type="EC" id="3.2.2.6"/>
    </reaction>
    <physiologicalReaction direction="left-to-right" evidence="14">
        <dbReference type="Rhea" id="RHEA:16302"/>
    </physiologicalReaction>
</comment>
<dbReference type="GO" id="GO:0003677">
    <property type="term" value="F:DNA binding"/>
    <property type="evidence" value="ECO:0007669"/>
    <property type="project" value="UniProtKB-KW"/>
</dbReference>
<dbReference type="FunFam" id="1.10.8.430:FF:000002">
    <property type="entry name" value="Disease resistance protein (TIR-NBS-LRR class)"/>
    <property type="match status" value="1"/>
</dbReference>
<evidence type="ECO:0000256" key="2">
    <source>
        <dbReference type="ARBA" id="ARBA00007853"/>
    </source>
</evidence>
<dbReference type="Gene3D" id="3.40.50.300">
    <property type="entry name" value="P-loop containing nucleotide triphosphate hydrolases"/>
    <property type="match status" value="1"/>
</dbReference>
<gene>
    <name evidence="18" type="ORF">TAV2_LOCUS7172</name>
</gene>
<keyword evidence="5" id="KW-0677">Repeat</keyword>
<dbReference type="FunFam" id="3.40.50.300:FF:001002">
    <property type="entry name" value="Disease resistance protein (TIR-NBS-LRR class)"/>
    <property type="match status" value="1"/>
</dbReference>
<evidence type="ECO:0000259" key="16">
    <source>
        <dbReference type="PROSITE" id="PS50104"/>
    </source>
</evidence>
<dbReference type="Pfam" id="PF00931">
    <property type="entry name" value="NB-ARC"/>
    <property type="match status" value="1"/>
</dbReference>
<sequence length="1347" mass="153043">MAVSPSYSSSSRTWVYDVFPSFSGEDVRVTFLSHFLKELDQKLIIAFKDNEIERSRSLDPELKQAIKNSRIAVVVFSKNYASSSWCLNELLEIVKCKDDCGQMVIPVFYGLDPSHVRKQTGDFGKIFGETCHNKTEEVKTQWREALTNVANILGYHSVIWGNEAKMIEEIANNVLAKLLLTPSKDSADYAGIEDHIAKMIELLQLESEEVRMVGLWGSSGIGKTTIARVLFNRLSRHFQGSIFIDKGFLSKSMETYNNANPDDYNMKLYLQRKFLSKLLGKKEIHIDQLGAVGERLKHHKVLIFIDDLDDQVVLDALVRESQWFGCGSRIVAVTNDRHFLRAHGIEHIYEVCLPSGKLAREMLCRSAFRKASPPEGFEKLADEVARLAAKLPLGLNVLGSSLRGRDKEYWMDLLPRLQNGLDGKIERTLRVSYDGLCSEDKAIFRHIACLFNGAGITYIKLFLADSNLGVNVGLKSLADKSLIHVRRGKVEMHRLLQEMGRSIVRLDEPEKREFLMDSKDICDVLNDGTGTKKILGISLNINEIDELHVHESAFKGMRDLRFLEIKGTTPGKLHLPENLDYFPSTLRLLCWPEYPMRCMPSKFRPEYLVKLDMPHSKLEKLWEGVVYETMGRSADCKALTRASWNDSPSVVNYAPTGVDINFTNCFNLDQEALFQQKTYCRYKVRLPGEEVPSYFTHRTTGTSTLTIPLLHSSLSQPFLRFRVCVAFDCDKKCYHNYAYFHFKGRFWNNFDSFGQPQDFCADTKTYGTWTNKKDNRVFITDCSIPLSKDSAIRAEMNFSHVDLQIHVPNCSHSSYQWEWGVRVLEGSSSADEDNMLDEAEQVELESKDAVALLRLRSILEGTLTEVLPIKVNGSMSMTYNSYHPHDVARAANLRLDGAVLGKSLQPYESHIPFILQFLIDYNLYGMGHVHISKMKFRSPVPHHFRPRRFGSDDCVGQGIDEVASTKADSSAAASVSFPVWSLSTIPGQWMWNLFEGSDTPLSQSQHSHHYRRQSLCELEGDASSSSLGVTNYNCKTLTATDTSTHGDFSVPRRPTEKVSPPLDYSHKLPAREVMVTDLHDNKWKFWHIFRGQPKGHLLNTCWSVFVNTKRLVTSDSVHFIWNDKNQLLLGIRRASRPQTVMLSSVLLTDSMHLSLLTAAAHAAATNSRFTISYNPRASPSEFVIPLAKYVKAVYHTCVSVAECPKESLFNVKYMDTITGICDLDPTPSTNSHWWSVKIQFKNQTFIRKSLLFLHTYCHHLDRMMQVGSDKLTGGERQPRVSLWQIEPLTTFPMYPSPFPLRLKRPLLPGLPSRRYAYWYELAAYVCVVVSAFSMEENFNCGSFAGMA</sequence>
<evidence type="ECO:0000256" key="12">
    <source>
        <dbReference type="ARBA" id="ARBA00023242"/>
    </source>
</evidence>
<dbReference type="SUPFAM" id="SSF53098">
    <property type="entry name" value="Ribonuclease H-like"/>
    <property type="match status" value="1"/>
</dbReference>
<evidence type="ECO:0000313" key="19">
    <source>
        <dbReference type="Proteomes" id="UP000836841"/>
    </source>
</evidence>
<dbReference type="EMBL" id="OU466858">
    <property type="protein sequence ID" value="CAH2046205.1"/>
    <property type="molecule type" value="Genomic_DNA"/>
</dbReference>
<dbReference type="InterPro" id="IPR045344">
    <property type="entry name" value="C-JID"/>
</dbReference>
<dbReference type="InterPro" id="IPR035897">
    <property type="entry name" value="Toll_tir_struct_dom_sf"/>
</dbReference>
<dbReference type="Pfam" id="PF02362">
    <property type="entry name" value="B3"/>
    <property type="match status" value="1"/>
</dbReference>
<comment type="subcellular location">
    <subcellularLocation>
        <location evidence="1">Nucleus</location>
    </subcellularLocation>
</comment>
<dbReference type="InterPro" id="IPR011713">
    <property type="entry name" value="Leu-rich_rpt_3"/>
</dbReference>
<name>A0AAU9RNU9_THLAR</name>
<dbReference type="SMART" id="SM01019">
    <property type="entry name" value="B3"/>
    <property type="match status" value="1"/>
</dbReference>
<dbReference type="SUPFAM" id="SSF52200">
    <property type="entry name" value="Toll/Interleukin receptor TIR domain"/>
    <property type="match status" value="1"/>
</dbReference>
<protein>
    <recommendedName>
        <fullName evidence="3">ADP-ribosyl cyclase/cyclic ADP-ribose hydrolase</fullName>
        <ecNumber evidence="3">3.2.2.6</ecNumber>
    </recommendedName>
</protein>
<keyword evidence="11" id="KW-0804">Transcription</keyword>
<feature type="domain" description="TIR" evidence="16">
    <location>
        <begin position="14"/>
        <end position="178"/>
    </location>
</feature>
<evidence type="ECO:0000256" key="5">
    <source>
        <dbReference type="ARBA" id="ARBA00022737"/>
    </source>
</evidence>
<keyword evidence="4" id="KW-0433">Leucine-rich repeat</keyword>
<dbReference type="InterPro" id="IPR002182">
    <property type="entry name" value="NB-ARC"/>
</dbReference>
<dbReference type="Gene3D" id="3.30.342.10">
    <property type="entry name" value="DNA Polymerase, chain B, domain 1"/>
    <property type="match status" value="1"/>
</dbReference>
<evidence type="ECO:0000259" key="17">
    <source>
        <dbReference type="PROSITE" id="PS50863"/>
    </source>
</evidence>
<dbReference type="Pfam" id="PF23282">
    <property type="entry name" value="WHD_ROQ1"/>
    <property type="match status" value="1"/>
</dbReference>
<dbReference type="PRINTS" id="PR00364">
    <property type="entry name" value="DISEASERSIST"/>
</dbReference>
<dbReference type="SMART" id="SM00382">
    <property type="entry name" value="AAA"/>
    <property type="match status" value="1"/>
</dbReference>
<dbReference type="GO" id="GO:0009734">
    <property type="term" value="P:auxin-activated signaling pathway"/>
    <property type="evidence" value="ECO:0007669"/>
    <property type="project" value="UniProtKB-KW"/>
</dbReference>
<dbReference type="InterPro" id="IPR000157">
    <property type="entry name" value="TIR_dom"/>
</dbReference>
<keyword evidence="9" id="KW-0520">NAD</keyword>
<reference evidence="18 19" key="1">
    <citation type="submission" date="2022-03" db="EMBL/GenBank/DDBJ databases">
        <authorList>
            <person name="Nunn A."/>
            <person name="Chopra R."/>
            <person name="Nunn A."/>
            <person name="Contreras Garrido A."/>
        </authorList>
    </citation>
    <scope>NUCLEOTIDE SEQUENCE [LARGE SCALE GENOMIC DNA]</scope>
</reference>
<evidence type="ECO:0000256" key="6">
    <source>
        <dbReference type="ARBA" id="ARBA00022801"/>
    </source>
</evidence>
<evidence type="ECO:0000256" key="4">
    <source>
        <dbReference type="ARBA" id="ARBA00022614"/>
    </source>
</evidence>
<keyword evidence="13" id="KW-0927">Auxin signaling pathway</keyword>
<keyword evidence="10" id="KW-0238">DNA-binding</keyword>
<dbReference type="GO" id="GO:0006952">
    <property type="term" value="P:defense response"/>
    <property type="evidence" value="ECO:0007669"/>
    <property type="project" value="UniProtKB-KW"/>
</dbReference>
<feature type="region of interest" description="Disordered" evidence="15">
    <location>
        <begin position="1043"/>
        <end position="1063"/>
    </location>
</feature>
<dbReference type="GO" id="GO:0043531">
    <property type="term" value="F:ADP binding"/>
    <property type="evidence" value="ECO:0007669"/>
    <property type="project" value="InterPro"/>
</dbReference>
<dbReference type="Gene3D" id="1.10.8.430">
    <property type="entry name" value="Helical domain of apoptotic protease-activating factors"/>
    <property type="match status" value="1"/>
</dbReference>
<dbReference type="InterPro" id="IPR003340">
    <property type="entry name" value="B3_DNA-bd"/>
</dbReference>
<dbReference type="PANTHER" id="PTHR11017:SF538">
    <property type="entry name" value="ADP-RIBOSYL CYCLASE_CYCLIC ADP-RIBOSE HYDROLASE"/>
    <property type="match status" value="1"/>
</dbReference>
<dbReference type="InterPro" id="IPR058192">
    <property type="entry name" value="WHD_ROQ1-like"/>
</dbReference>
<evidence type="ECO:0000256" key="3">
    <source>
        <dbReference type="ARBA" id="ARBA00011982"/>
    </source>
</evidence>
<dbReference type="InterPro" id="IPR015300">
    <property type="entry name" value="DNA-bd_pseudobarrel_sf"/>
</dbReference>
<keyword evidence="19" id="KW-1185">Reference proteome</keyword>
<evidence type="ECO:0000256" key="7">
    <source>
        <dbReference type="ARBA" id="ARBA00022821"/>
    </source>
</evidence>
<dbReference type="Gene3D" id="3.40.50.10140">
    <property type="entry name" value="Toll/interleukin-1 receptor homology (TIR) domain"/>
    <property type="match status" value="1"/>
</dbReference>
<dbReference type="FunFam" id="2.40.330.10:FF:000001">
    <property type="entry name" value="Auxin response factor"/>
    <property type="match status" value="1"/>
</dbReference>
<dbReference type="Pfam" id="PF20160">
    <property type="entry name" value="C-JID"/>
    <property type="match status" value="1"/>
</dbReference>
<organism evidence="18 19">
    <name type="scientific">Thlaspi arvense</name>
    <name type="common">Field penny-cress</name>
    <dbReference type="NCBI Taxonomy" id="13288"/>
    <lineage>
        <taxon>Eukaryota</taxon>
        <taxon>Viridiplantae</taxon>
        <taxon>Streptophyta</taxon>
        <taxon>Embryophyta</taxon>
        <taxon>Tracheophyta</taxon>
        <taxon>Spermatophyta</taxon>
        <taxon>Magnoliopsida</taxon>
        <taxon>eudicotyledons</taxon>
        <taxon>Gunneridae</taxon>
        <taxon>Pentapetalae</taxon>
        <taxon>rosids</taxon>
        <taxon>malvids</taxon>
        <taxon>Brassicales</taxon>
        <taxon>Brassicaceae</taxon>
        <taxon>Thlaspideae</taxon>
        <taxon>Thlaspi</taxon>
    </lineage>
</organism>